<accession>A0A4U6XUW7</accession>
<dbReference type="AlphaFoldDB" id="A0A4U6XUW7"/>
<dbReference type="EMBL" id="PJEX01000005">
    <property type="protein sequence ID" value="TKW59721.1"/>
    <property type="molecule type" value="Genomic_DNA"/>
</dbReference>
<comment type="caution">
    <text evidence="1">The sequence shown here is derived from an EMBL/GenBank/DDBJ whole genome shotgun (WGS) entry which is preliminary data.</text>
</comment>
<dbReference type="STRING" id="1306861.A0A4U6XUW7"/>
<evidence type="ECO:0008006" key="3">
    <source>
        <dbReference type="Google" id="ProtNLM"/>
    </source>
</evidence>
<evidence type="ECO:0000313" key="2">
    <source>
        <dbReference type="Proteomes" id="UP000310108"/>
    </source>
</evidence>
<reference evidence="1 2" key="1">
    <citation type="journal article" date="2019" name="PLoS ONE">
        <title>Comparative genome analysis indicates high evolutionary potential of pathogenicity genes in Colletotrichum tanaceti.</title>
        <authorList>
            <person name="Lelwala R.V."/>
            <person name="Korhonen P.K."/>
            <person name="Young N.D."/>
            <person name="Scott J.B."/>
            <person name="Ades P.A."/>
            <person name="Gasser R.B."/>
            <person name="Taylor P.W.J."/>
        </authorList>
    </citation>
    <scope>NUCLEOTIDE SEQUENCE [LARGE SCALE GENOMIC DNA]</scope>
    <source>
        <strain evidence="1">BRIP57314</strain>
    </source>
</reference>
<proteinExistence type="predicted"/>
<protein>
    <recommendedName>
        <fullName evidence="3">Alpha-galactosidase A</fullName>
    </recommendedName>
</protein>
<dbReference type="SUPFAM" id="SSF56112">
    <property type="entry name" value="Protein kinase-like (PK-like)"/>
    <property type="match status" value="1"/>
</dbReference>
<dbReference type="OrthoDB" id="2687876at2759"/>
<sequence length="339" mass="38138">MHLPGCGQHQDKRDTDGVFDAFNLTISATKPKRLSSSHYFGCDGFFFIALDPAATGNTHPSQTHQHPSTMASLSKSDMEILNQVIDDERGAYRLRAGQRIYYLFIATDVFEEDTMCRPYLLIPSLPDLPDSPWTTATIVRGADGAPFISAISTDPLPEIQTVWHERRIDVLSLRRTRRLRSWTHEVQYDGGTAVAKIACFEWDLRRIERETAAYHKLTQHRSQYRDEPPIAPEFLGHLTENGRVMGLLMERIDGERACISDLSDCEALVRRIHGLGMIHGDVNRYNFVVDRAGTECVRLVDFEHFEDFSEEAATEELLALPAELAEDTGRGATAKVSGS</sequence>
<keyword evidence="2" id="KW-1185">Reference proteome</keyword>
<organism evidence="1 2">
    <name type="scientific">Colletotrichum tanaceti</name>
    <dbReference type="NCBI Taxonomy" id="1306861"/>
    <lineage>
        <taxon>Eukaryota</taxon>
        <taxon>Fungi</taxon>
        <taxon>Dikarya</taxon>
        <taxon>Ascomycota</taxon>
        <taxon>Pezizomycotina</taxon>
        <taxon>Sordariomycetes</taxon>
        <taxon>Hypocreomycetidae</taxon>
        <taxon>Glomerellales</taxon>
        <taxon>Glomerellaceae</taxon>
        <taxon>Colletotrichum</taxon>
        <taxon>Colletotrichum destructivum species complex</taxon>
    </lineage>
</organism>
<name>A0A4U6XUW7_9PEZI</name>
<evidence type="ECO:0000313" key="1">
    <source>
        <dbReference type="EMBL" id="TKW59721.1"/>
    </source>
</evidence>
<dbReference type="InterPro" id="IPR011009">
    <property type="entry name" value="Kinase-like_dom_sf"/>
</dbReference>
<dbReference type="Proteomes" id="UP000310108">
    <property type="component" value="Unassembled WGS sequence"/>
</dbReference>
<gene>
    <name evidence="1" type="ORF">CTA1_10417</name>
</gene>